<dbReference type="AlphaFoldDB" id="A0A6S7JUB1"/>
<organism evidence="1 2">
    <name type="scientific">Paramuricea clavata</name>
    <name type="common">Red gorgonian</name>
    <name type="synonym">Violescent sea-whip</name>
    <dbReference type="NCBI Taxonomy" id="317549"/>
    <lineage>
        <taxon>Eukaryota</taxon>
        <taxon>Metazoa</taxon>
        <taxon>Cnidaria</taxon>
        <taxon>Anthozoa</taxon>
        <taxon>Octocorallia</taxon>
        <taxon>Malacalcyonacea</taxon>
        <taxon>Plexauridae</taxon>
        <taxon>Paramuricea</taxon>
    </lineage>
</organism>
<evidence type="ECO:0000313" key="2">
    <source>
        <dbReference type="Proteomes" id="UP001152795"/>
    </source>
</evidence>
<evidence type="ECO:0000313" key="1">
    <source>
        <dbReference type="EMBL" id="CAB4035227.1"/>
    </source>
</evidence>
<dbReference type="EMBL" id="CACRXK020020841">
    <property type="protein sequence ID" value="CAB4035227.1"/>
    <property type="molecule type" value="Genomic_DNA"/>
</dbReference>
<dbReference type="OrthoDB" id="1936208at2759"/>
<proteinExistence type="predicted"/>
<gene>
    <name evidence="1" type="ORF">PACLA_8A067483</name>
</gene>
<dbReference type="PANTHER" id="PTHR23302:SF43">
    <property type="entry name" value="TMC DOMAIN-CONTAINING PROTEIN"/>
    <property type="match status" value="1"/>
</dbReference>
<dbReference type="GO" id="GO:0005886">
    <property type="term" value="C:plasma membrane"/>
    <property type="evidence" value="ECO:0007669"/>
    <property type="project" value="InterPro"/>
</dbReference>
<dbReference type="GO" id="GO:0008381">
    <property type="term" value="F:mechanosensitive monoatomic ion channel activity"/>
    <property type="evidence" value="ECO:0007669"/>
    <property type="project" value="TreeGrafter"/>
</dbReference>
<protein>
    <submittedName>
        <fullName evidence="1">Uncharacterized protein</fullName>
    </submittedName>
</protein>
<keyword evidence="2" id="KW-1185">Reference proteome</keyword>
<dbReference type="PANTHER" id="PTHR23302">
    <property type="entry name" value="TRANSMEMBRANE CHANNEL-RELATED"/>
    <property type="match status" value="1"/>
</dbReference>
<comment type="caution">
    <text evidence="1">The sequence shown here is derived from an EMBL/GenBank/DDBJ whole genome shotgun (WGS) entry which is preliminary data.</text>
</comment>
<reference evidence="1" key="1">
    <citation type="submission" date="2020-04" db="EMBL/GenBank/DDBJ databases">
        <authorList>
            <person name="Alioto T."/>
            <person name="Alioto T."/>
            <person name="Gomez Garrido J."/>
        </authorList>
    </citation>
    <scope>NUCLEOTIDE SEQUENCE</scope>
    <source>
        <strain evidence="1">A484AB</strain>
    </source>
</reference>
<dbReference type="Proteomes" id="UP001152795">
    <property type="component" value="Unassembled WGS sequence"/>
</dbReference>
<dbReference type="InterPro" id="IPR038900">
    <property type="entry name" value="TMC"/>
</dbReference>
<name>A0A6S7JUB1_PARCT</name>
<accession>A0A6S7JUB1</accession>
<sequence length="128" mass="14362">MNLLFLVLLGISYALILVAFGYAVTSSGSRLSPSDCGPFTGKDTIYQVVLDSVNTFPDVLKEIIRIISSPAIIALIFVVFGVFIYYYKLLKSSNEQKMKLLRQQIILTGKDKLYLMKKINSRAMEAEQ</sequence>